<feature type="transmembrane region" description="Helical" evidence="1">
    <location>
        <begin position="109"/>
        <end position="129"/>
    </location>
</feature>
<dbReference type="AlphaFoldDB" id="A0A806K2I2"/>
<sequence>MMDNYLVIILLWFFYDVMIWLEEVLGSTLFTIYFLVAWFSTVFASIVMGTQIGTFMYTELSFLFALATLTPNKGIHLFFILPIAFKWMAAFIALVLLVIPLMLDFIPQQIYILLLFANYLIFFGKDYWLRIKRELEKRRRR</sequence>
<keyword evidence="1" id="KW-0472">Membrane</keyword>
<accession>A0A806K2I2</accession>
<protein>
    <submittedName>
        <fullName evidence="2">Uncharacterized protein</fullName>
    </submittedName>
</protein>
<proteinExistence type="predicted"/>
<feature type="transmembrane region" description="Helical" evidence="1">
    <location>
        <begin position="33"/>
        <end position="57"/>
    </location>
</feature>
<keyword evidence="1" id="KW-0812">Transmembrane</keyword>
<evidence type="ECO:0000256" key="1">
    <source>
        <dbReference type="SAM" id="Phobius"/>
    </source>
</evidence>
<reference evidence="2" key="1">
    <citation type="submission" date="2012-03" db="EMBL/GenBank/DDBJ databases">
        <title>Functional metagenomics reveals considerable lignocellulase gene clusters in the gut microbiome of a wood-feeding higher termite.</title>
        <authorList>
            <person name="Liu N."/>
        </authorList>
    </citation>
    <scope>NUCLEOTIDE SEQUENCE</scope>
</reference>
<organism evidence="2">
    <name type="scientific">uncultured bacterium contig00092</name>
    <dbReference type="NCBI Taxonomy" id="1181563"/>
    <lineage>
        <taxon>Bacteria</taxon>
        <taxon>environmental samples</taxon>
    </lineage>
</organism>
<feature type="transmembrane region" description="Helical" evidence="1">
    <location>
        <begin position="5"/>
        <end position="21"/>
    </location>
</feature>
<feature type="transmembrane region" description="Helical" evidence="1">
    <location>
        <begin position="77"/>
        <end position="103"/>
    </location>
</feature>
<dbReference type="EMBL" id="JQ844286">
    <property type="protein sequence ID" value="AGS54264.1"/>
    <property type="molecule type" value="Genomic_DNA"/>
</dbReference>
<keyword evidence="1" id="KW-1133">Transmembrane helix</keyword>
<evidence type="ECO:0000313" key="2">
    <source>
        <dbReference type="EMBL" id="AGS54264.1"/>
    </source>
</evidence>
<name>A0A806K2I2_9BACT</name>